<dbReference type="InterPro" id="IPR011249">
    <property type="entry name" value="Metalloenz_LuxS/M16"/>
</dbReference>
<dbReference type="Pfam" id="PF00675">
    <property type="entry name" value="Peptidase_M16"/>
    <property type="match status" value="1"/>
</dbReference>
<dbReference type="InterPro" id="IPR050361">
    <property type="entry name" value="MPP/UQCRC_Complex"/>
</dbReference>
<evidence type="ECO:0000256" key="3">
    <source>
        <dbReference type="SAM" id="SignalP"/>
    </source>
</evidence>
<evidence type="ECO:0000259" key="4">
    <source>
        <dbReference type="Pfam" id="PF00675"/>
    </source>
</evidence>
<evidence type="ECO:0000259" key="5">
    <source>
        <dbReference type="Pfam" id="PF05193"/>
    </source>
</evidence>
<comment type="caution">
    <text evidence="6">The sequence shown here is derived from an EMBL/GenBank/DDBJ whole genome shotgun (WGS) entry which is preliminary data.</text>
</comment>
<dbReference type="InterPro" id="IPR007863">
    <property type="entry name" value="Peptidase_M16_C"/>
</dbReference>
<dbReference type="SUPFAM" id="SSF63411">
    <property type="entry name" value="LuxS/MPP-like metallohydrolase"/>
    <property type="match status" value="4"/>
</dbReference>
<feature type="chain" id="PRO_5046596487" evidence="3">
    <location>
        <begin position="28"/>
        <end position="960"/>
    </location>
</feature>
<dbReference type="PANTHER" id="PTHR11851:SF49">
    <property type="entry name" value="MITOCHONDRIAL-PROCESSING PEPTIDASE SUBUNIT ALPHA"/>
    <property type="match status" value="1"/>
</dbReference>
<dbReference type="InterPro" id="IPR011765">
    <property type="entry name" value="Pept_M16_N"/>
</dbReference>
<evidence type="ECO:0000256" key="1">
    <source>
        <dbReference type="ARBA" id="ARBA00007261"/>
    </source>
</evidence>
<dbReference type="PANTHER" id="PTHR11851">
    <property type="entry name" value="METALLOPROTEASE"/>
    <property type="match status" value="1"/>
</dbReference>
<keyword evidence="7" id="KW-1185">Reference proteome</keyword>
<organism evidence="6 7">
    <name type="scientific">Stenotrophomonas geniculata</name>
    <dbReference type="NCBI Taxonomy" id="86188"/>
    <lineage>
        <taxon>Bacteria</taxon>
        <taxon>Pseudomonadati</taxon>
        <taxon>Pseudomonadota</taxon>
        <taxon>Gammaproteobacteria</taxon>
        <taxon>Lysobacterales</taxon>
        <taxon>Lysobacteraceae</taxon>
        <taxon>Stenotrophomonas</taxon>
    </lineage>
</organism>
<dbReference type="RefSeq" id="WP_367141456.1">
    <property type="nucleotide sequence ID" value="NZ_JBFLAA010000007.1"/>
</dbReference>
<gene>
    <name evidence="6" type="ORF">ACFLLB_02945</name>
</gene>
<evidence type="ECO:0000313" key="6">
    <source>
        <dbReference type="EMBL" id="MFC6068523.1"/>
    </source>
</evidence>
<reference evidence="6 7" key="1">
    <citation type="submission" date="2024-09" db="EMBL/GenBank/DDBJ databases">
        <title>Whole genome analysis of Stenotrophomonas geniculata MK-1, and its biological control impact on peanut foliage fungus diseases.</title>
        <authorList>
            <person name="Ahsan T."/>
        </authorList>
    </citation>
    <scope>NUCLEOTIDE SEQUENCE [LARGE SCALE GENOMIC DNA]</scope>
    <source>
        <strain evidence="6 7">MK-1</strain>
    </source>
</reference>
<dbReference type="Pfam" id="PF05193">
    <property type="entry name" value="Peptidase_M16_C"/>
    <property type="match status" value="2"/>
</dbReference>
<comment type="similarity">
    <text evidence="1">Belongs to the peptidase M16 family.</text>
</comment>
<accession>A0ABW1MZ20</accession>
<feature type="region of interest" description="Disordered" evidence="2">
    <location>
        <begin position="474"/>
        <end position="496"/>
    </location>
</feature>
<feature type="signal peptide" evidence="3">
    <location>
        <begin position="1"/>
        <end position="27"/>
    </location>
</feature>
<feature type="domain" description="Peptidase M16 C-terminal" evidence="5">
    <location>
        <begin position="215"/>
        <end position="390"/>
    </location>
</feature>
<dbReference type="Gene3D" id="3.30.830.10">
    <property type="entry name" value="Metalloenzyme, LuxS/M16 peptidase-like"/>
    <property type="match status" value="4"/>
</dbReference>
<dbReference type="Proteomes" id="UP001596115">
    <property type="component" value="Unassembled WGS sequence"/>
</dbReference>
<sequence length="960" mass="103312">MGAFVGRAKRWLGTALALGAFSLPVGASNPEAASHASAAAPQAVDIPFERFTLPNGLRVIVHTDRKAPIVAVHLWYQVGSGDEPAGRTGFAHLFEHLMFRGTEHYRDAYYGPLQRVGATDVNATVTPERTNYMQVVPSTALDLALWMESDRMGHLLGAIDQKALDTERGIVENEKLQRRGVPYGLVWEQLSRSSYPPGHPYHHSTFGSARDLQAATLADVQDWFRTWYGPNNAVLVLSGDVGVEEARKKVESYFGHIPSAPDVARSSVDVANRASTTRETLSDQVPQARVHRTWNIAARGTPDFDQLRVLAYILGGGNASRLGKRLVHSDQLATDVTAEAGGQLGSRLMIVANVRDGVDPSAVETAIEVELQRLLKEGPTLDEVQRARAAMRAEFVKSIERNGGMDGKAEVLAACEAFEGDAGCYRRSADVVASATPDQLVRVARRWLGQGDHILTVIPGARAAFAEEAEPADAVSHAQSPGKTHRAAAPGVDRSAGPPFPESYPELRFPAIERAALSNGTHVILARREDVPLVRMSYQFPVDPAATAGLADMAFSMLAEGAGDYDALTFAARAESLGAELGSSVDVGSGAVTLVGLRDTLDDSVALYADMLRRPRFEPAAMDRMRAAKVGALREEAANPQRLATSLFPALLYGLDHPYAQAFNAPGTVASVEALRRDDLVEFHRAWIRPERGTLVVVGDTTLHELIPVLERHLGDWRGSGGIPEVRIDDRLPAQARPRVYLVDSPGALQATLVAGQLVAPSSDPRTLAFEVANSVLGGSPSARLNMNLREAKGWSYGVISSAANAPIARPWRVVAPVQSDRVAEAMAEIHREIAEYASGPAPARQDEVARFRDSQVRRLAGGFETREAVASEIADIVRFDRPEDWTTQRSSALRQLDLNEVRAAAAALDASKLTWVVVGDLSRVEAPVRAMGLGEVIVIDSQGAPLQPGKARSGGSGVN</sequence>
<keyword evidence="3" id="KW-0732">Signal</keyword>
<dbReference type="EMBL" id="JBHRFL010000002">
    <property type="protein sequence ID" value="MFC6068523.1"/>
    <property type="molecule type" value="Genomic_DNA"/>
</dbReference>
<evidence type="ECO:0000256" key="2">
    <source>
        <dbReference type="SAM" id="MobiDB-lite"/>
    </source>
</evidence>
<evidence type="ECO:0000313" key="7">
    <source>
        <dbReference type="Proteomes" id="UP001596115"/>
    </source>
</evidence>
<feature type="domain" description="Peptidase M16 N-terminal" evidence="4">
    <location>
        <begin position="58"/>
        <end position="174"/>
    </location>
</feature>
<protein>
    <submittedName>
        <fullName evidence="6">M16 family metallopeptidase</fullName>
    </submittedName>
</protein>
<feature type="domain" description="Peptidase M16 C-terminal" evidence="5">
    <location>
        <begin position="675"/>
        <end position="842"/>
    </location>
</feature>
<proteinExistence type="inferred from homology"/>
<name>A0ABW1MZ20_9GAMM</name>